<feature type="region of interest" description="Disordered" evidence="17">
    <location>
        <begin position="18"/>
        <end position="105"/>
    </location>
</feature>
<dbReference type="Pfam" id="PF14702">
    <property type="entry name" value="hGDE_central"/>
    <property type="match status" value="1"/>
</dbReference>
<comment type="catalytic activity">
    <reaction evidence="2">
        <text>Hydrolysis of (1-&gt;6)-alpha-D-glucosidic branch linkages in glycogen phosphorylase limit dextrin.</text>
        <dbReference type="EC" id="3.2.1.33"/>
    </reaction>
</comment>
<accession>A0A9P0KTC4</accession>
<keyword evidence="23" id="KW-1185">Reference proteome</keyword>
<dbReference type="InterPro" id="IPR017853">
    <property type="entry name" value="GH"/>
</dbReference>
<dbReference type="GO" id="GO:0004135">
    <property type="term" value="F:amylo-alpha-1,6-glucosidase activity"/>
    <property type="evidence" value="ECO:0007669"/>
    <property type="project" value="UniProtKB-EC"/>
</dbReference>
<reference evidence="22" key="1">
    <citation type="submission" date="2022-03" db="EMBL/GenBank/DDBJ databases">
        <authorList>
            <person name="Sayadi A."/>
        </authorList>
    </citation>
    <scope>NUCLEOTIDE SEQUENCE</scope>
</reference>
<feature type="compositionally biased region" description="Low complexity" evidence="17">
    <location>
        <begin position="514"/>
        <end position="525"/>
    </location>
</feature>
<evidence type="ECO:0000256" key="12">
    <source>
        <dbReference type="ARBA" id="ARBA00023056"/>
    </source>
</evidence>
<evidence type="ECO:0000256" key="17">
    <source>
        <dbReference type="SAM" id="MobiDB-lite"/>
    </source>
</evidence>
<dbReference type="Pfam" id="PF14699">
    <property type="entry name" value="hGDE_N"/>
    <property type="match status" value="1"/>
</dbReference>
<sequence length="2082" mass="236158">MGLLVSVFYRFYQLIGSNEEGDRTPSPSLEADFSASSAKPKRTKKKGKKQSRSDRQSSAELVSPAEDVLEDLVKEETVNIQTKKKNKPKGAKKTQKSKSEVDQGSPLVDDVGYSFFPLREKSKKSKQQTAASTVSPPPEPVSAETLNSVVEQVLRKPKVDPTKPSIIDHYQKPSPRKQAVLLVEPVPEVRRKFSASLEKVQLFAAEHKVQEAVGSSQKQKESKKVTPHISYANVASNTIPCTTKAETGSEINVLENTIQKEIEDDVFFVVEDVNLPEDIQHPNSTDTEIANKLEVVENNSQVTAPVVEESTEASCVQDSNVGTETTPSNKVSNETTNNYFLETVDDSSIENTFISAGVEGVVKRRSEENVEEAIEYDDPLIKQRNFSNVERSTNDHLEQQSYDFNIQKINLETSVYKVNVIAELNQSNPNLSQRSESKEDNFIKEESSLPSKTFTVNVTADVDHSNTSHRSELREERLIQEEISPPTKTGLNSSHSVNEFQTQSTTSKLDTKPSSSRSNTSPSFSEMHQTRVLTLNDKEHLECTLYRLEKGWNIEFRVGPSLFGRKVYLFCNYPLPGAEFDRNVYRQLPWQWDEGCKDADDSAAFADLELKIAGSFHYYYTYDKSENAERQGSGYFLVDPVLKYGNNEHLLLDCIQCQTVLSKGLGSFSSWKNKLRVARESGYNMIHFTPIQELGISNSSYSLKEYLKLNPLFVKEDGKMPTFDEIEKFVVELRSEWKMTSICDVVLNHTANESQFLQEHPDVTYNCQNCPYMRPAYLLDVAFHCFSMDVKKGLYEDRGIPIQVNHEDHLNAIRYHFKVSVLDPLNIPELFICDVNQYVLEFLTRARVSSPRTMHNPEPANESEGNLKLKQDPQFRRLAATVDMDKALKLYNVYWNDTFDEESRLKKCAEMFKNSLYSLNKAIIEEVNNDLNTAIENVIAGIRYFRVQPDGPKFTDITISTPLVYRYFTDHDENLLTLKEYEAAMYSDKGRFMMAHNGWVMNSDPLRNFAEPGSKVYFRRELIAWGDSVKLRYGDRPEDSPELWSHMRKYVELTAKIFDGVRLDNCHSTPIHVAEYLLDCARRIRPDLYIVAELFTNSDMTDNIFVNRLGISSLIREAMSAWDSHEEGRLVYRYGGRPVGSFYQPGTRPLSPCVAHALFLDLTHDNPSPVEKRSVFDLLPSTALVNMACCASGSNRGYDELVPHHIHVVDETREYTEWSDDDKLVTSSPRYVNNQSGIISVKRALNDLHFTLGKLGFDQVYVDQMDPDIVAVTRHCPETHQSFILVAFTAFRHPTEDTDKYQRGIKPLRFEGVLEEIVLEASLSHVGSRSGGPKFAKFKDFVQDSKWINGLSEYTATLKRHIQVSDSDICEKVDSGTPNVTQLNFKNFKPGSIIVVRASLPASMKNAVETVRKLIPQFSLTNETELNKIISKMQLSDLNRALYRCDQEERDESFGFDTYNIPSFGSMVYAGLQGFMSLMSNIRPSNDLGHPMCANLRDGNWMIDYISNRLKLDVGTKELGEWIAKSTECFKEFPRYLVPCYFDVVLTGLYILLLEQSYKLMTDFVKHGSTFVKGLSMGSVQMAAYIKSTKLPDLSPNLAPPKPPMRKQEDDKQVQACVTLAAGLPHFAVGCWRSWGRDTFIALRGLCILTGRYQEAREHILAYAGCLRHGLLPNLLDAGQNPRYNCRDAIWWWLYCIKEYCEEVDGGTSILSDRVSRLFPDDESDPQPAGKYDQPLHDVIQEALTRHFQGVTFRERSAGPKIDEHMSDAGFNVQIGVHPETGFVFGGNRWNCGTWMDKMGSSSHAGNRGKPATPRDGSAVELVGLSKAALTWLWNLNQKGLYPYDGVQRSNKDNTVVTKWTFKMWSDKIQDNFEKYFWVNTTPTGDEIRADLINKRGIYKDSHGSSHEYTDFQLRCNFPIAMVVAPELFSHQQAWIALSKAEKYLIGPLGMKTLDPDDWAYRGDYDNSCDSTDASIANGFNYHQGPEWVWPIGFFLRAKLIFASQNNALKETIASTKLILSKHFVELQTSDWRGLPELTNTNGSYCKDSAKTQAWSMSCILEVLHDLQKLEALQHSSAEDVN</sequence>
<feature type="compositionally biased region" description="Basic residues" evidence="17">
    <location>
        <begin position="82"/>
        <end position="96"/>
    </location>
</feature>
<feature type="compositionally biased region" description="Basic and acidic residues" evidence="17">
    <location>
        <begin position="461"/>
        <end position="480"/>
    </location>
</feature>
<dbReference type="Gene3D" id="3.20.20.80">
    <property type="entry name" value="Glycosidases"/>
    <property type="match status" value="2"/>
</dbReference>
<dbReference type="Proteomes" id="UP001152888">
    <property type="component" value="Unassembled WGS sequence"/>
</dbReference>
<dbReference type="SUPFAM" id="SSF51445">
    <property type="entry name" value="(Trans)glycosidases"/>
    <property type="match status" value="1"/>
</dbReference>
<comment type="caution">
    <text evidence="22">The sequence shown here is derived from an EMBL/GenBank/DDBJ whole genome shotgun (WGS) entry which is preliminary data.</text>
</comment>
<feature type="compositionally biased region" description="Basic residues" evidence="17">
    <location>
        <begin position="39"/>
        <end position="50"/>
    </location>
</feature>
<dbReference type="CDD" id="cd11327">
    <property type="entry name" value="AmyAc_Glg_debranch_2"/>
    <property type="match status" value="1"/>
</dbReference>
<dbReference type="GO" id="GO:0005978">
    <property type="term" value="P:glycogen biosynthetic process"/>
    <property type="evidence" value="ECO:0007669"/>
    <property type="project" value="UniProtKB-KW"/>
</dbReference>
<keyword evidence="13" id="KW-0511">Multifunctional enzyme</keyword>
<evidence type="ECO:0000256" key="8">
    <source>
        <dbReference type="ARBA" id="ARBA00022490"/>
    </source>
</evidence>
<comment type="catalytic activity">
    <reaction evidence="1">
        <text>Transfers a segment of a (1-&gt;4)-alpha-D-glucan to a new position in an acceptor, which may be glucose or a (1-&gt;4)-alpha-D-glucan.</text>
        <dbReference type="EC" id="2.4.1.25"/>
    </reaction>
</comment>
<evidence type="ECO:0000256" key="16">
    <source>
        <dbReference type="ARBA" id="ARBA00031477"/>
    </source>
</evidence>
<feature type="domain" description="Eukaryotic glycogen debranching enzyme N-terminal" evidence="19">
    <location>
        <begin position="555"/>
        <end position="644"/>
    </location>
</feature>
<comment type="similarity">
    <text evidence="15">Belongs to the glycogen debranching enzyme family.</text>
</comment>
<keyword evidence="11" id="KW-0378">Hydrolase</keyword>
<evidence type="ECO:0000259" key="20">
    <source>
        <dbReference type="Pfam" id="PF14701"/>
    </source>
</evidence>
<evidence type="ECO:0000256" key="3">
    <source>
        <dbReference type="ARBA" id="ARBA00003530"/>
    </source>
</evidence>
<evidence type="ECO:0000313" key="22">
    <source>
        <dbReference type="EMBL" id="CAH1981131.1"/>
    </source>
</evidence>
<feature type="domain" description="Glycogen debranching enzyme C-terminal" evidence="18">
    <location>
        <begin position="1614"/>
        <end position="2062"/>
    </location>
</feature>
<dbReference type="InterPro" id="IPR012341">
    <property type="entry name" value="6hp_glycosidase-like_sf"/>
</dbReference>
<evidence type="ECO:0000256" key="2">
    <source>
        <dbReference type="ARBA" id="ARBA00000927"/>
    </source>
</evidence>
<evidence type="ECO:0000256" key="1">
    <source>
        <dbReference type="ARBA" id="ARBA00000439"/>
    </source>
</evidence>
<dbReference type="NCBIfam" id="TIGR01531">
    <property type="entry name" value="glyc_debranch"/>
    <property type="match status" value="1"/>
</dbReference>
<keyword evidence="10" id="KW-0808">Transferase</keyword>
<comment type="subcellular location">
    <subcellularLocation>
        <location evidence="4">Cytoplasm</location>
    </subcellularLocation>
</comment>
<feature type="compositionally biased region" description="Polar residues" evidence="17">
    <location>
        <begin position="486"/>
        <end position="508"/>
    </location>
</feature>
<evidence type="ECO:0000256" key="14">
    <source>
        <dbReference type="ARBA" id="ARBA00023295"/>
    </source>
</evidence>
<feature type="region of interest" description="Disordered" evidence="17">
    <location>
        <begin position="120"/>
        <end position="143"/>
    </location>
</feature>
<dbReference type="InterPro" id="IPR029436">
    <property type="entry name" value="AGL_euk_N"/>
</dbReference>
<dbReference type="GO" id="GO:0005737">
    <property type="term" value="C:cytoplasm"/>
    <property type="evidence" value="ECO:0007669"/>
    <property type="project" value="UniProtKB-SubCell"/>
</dbReference>
<dbReference type="InterPro" id="IPR008928">
    <property type="entry name" value="6-hairpin_glycosidase_sf"/>
</dbReference>
<feature type="region of interest" description="Disordered" evidence="17">
    <location>
        <begin position="454"/>
        <end position="528"/>
    </location>
</feature>
<dbReference type="GO" id="GO:0005980">
    <property type="term" value="P:glycogen catabolic process"/>
    <property type="evidence" value="ECO:0007669"/>
    <property type="project" value="InterPro"/>
</dbReference>
<dbReference type="EC" id="3.2.1.33" evidence="6"/>
<feature type="domain" description="Glycogen debranching enzyme glucanotransferase" evidence="20">
    <location>
        <begin position="649"/>
        <end position="1089"/>
    </location>
</feature>
<evidence type="ECO:0000256" key="15">
    <source>
        <dbReference type="ARBA" id="ARBA00025780"/>
    </source>
</evidence>
<dbReference type="EMBL" id="CAKOFQ010006905">
    <property type="protein sequence ID" value="CAH1981131.1"/>
    <property type="molecule type" value="Genomic_DNA"/>
</dbReference>
<protein>
    <recommendedName>
        <fullName evidence="7">Glycogen debranching enzyme</fullName>
        <ecNumber evidence="5">2.4.1.25</ecNumber>
        <ecNumber evidence="6">3.2.1.33</ecNumber>
    </recommendedName>
    <alternativeName>
        <fullName evidence="16">Glycogen debrancher</fullName>
    </alternativeName>
</protein>
<feature type="region of interest" description="Disordered" evidence="17">
    <location>
        <begin position="310"/>
        <end position="333"/>
    </location>
</feature>
<dbReference type="InterPro" id="IPR010401">
    <property type="entry name" value="AGL/Gdb1"/>
</dbReference>
<proteinExistence type="inferred from homology"/>
<dbReference type="SUPFAM" id="SSF48208">
    <property type="entry name" value="Six-hairpin glycosidases"/>
    <property type="match status" value="1"/>
</dbReference>
<evidence type="ECO:0000256" key="11">
    <source>
        <dbReference type="ARBA" id="ARBA00022801"/>
    </source>
</evidence>
<dbReference type="InterPro" id="IPR032790">
    <property type="entry name" value="GDE_C"/>
</dbReference>
<gene>
    <name evidence="22" type="ORF">ACAOBT_LOCUS14325</name>
</gene>
<evidence type="ECO:0000256" key="13">
    <source>
        <dbReference type="ARBA" id="ARBA00023268"/>
    </source>
</evidence>
<keyword evidence="8" id="KW-0963">Cytoplasm</keyword>
<dbReference type="OrthoDB" id="10248904at2759"/>
<evidence type="ECO:0000259" key="21">
    <source>
        <dbReference type="Pfam" id="PF14702"/>
    </source>
</evidence>
<dbReference type="PANTHER" id="PTHR10569:SF2">
    <property type="entry name" value="GLYCOGEN DEBRANCHING ENZYME"/>
    <property type="match status" value="1"/>
</dbReference>
<name>A0A9P0KTC4_ACAOB</name>
<dbReference type="GO" id="GO:0004134">
    <property type="term" value="F:4-alpha-glucanotransferase activity"/>
    <property type="evidence" value="ECO:0007669"/>
    <property type="project" value="UniProtKB-EC"/>
</dbReference>
<dbReference type="InterPro" id="IPR032792">
    <property type="entry name" value="AGL_glucanoTrfase"/>
</dbReference>
<dbReference type="FunFam" id="1.50.10.10:FF:000039">
    <property type="entry name" value="Glycogen debranching enzyme Gdb1, putative"/>
    <property type="match status" value="1"/>
</dbReference>
<evidence type="ECO:0000256" key="6">
    <source>
        <dbReference type="ARBA" id="ARBA00012778"/>
    </source>
</evidence>
<dbReference type="FunFam" id="3.20.20.80:FF:000206">
    <property type="entry name" value="Amylo-alpha-1, 6-glucosidase, 4-alpha-glucanotransferase b"/>
    <property type="match status" value="1"/>
</dbReference>
<evidence type="ECO:0000259" key="18">
    <source>
        <dbReference type="Pfam" id="PF06202"/>
    </source>
</evidence>
<keyword evidence="12" id="KW-0320">Glycogen biosynthesis</keyword>
<evidence type="ECO:0000256" key="4">
    <source>
        <dbReference type="ARBA" id="ARBA00004496"/>
    </source>
</evidence>
<keyword evidence="9" id="KW-0328">Glycosyltransferase</keyword>
<organism evidence="22 23">
    <name type="scientific">Acanthoscelides obtectus</name>
    <name type="common">Bean weevil</name>
    <name type="synonym">Bruchus obtectus</name>
    <dbReference type="NCBI Taxonomy" id="200917"/>
    <lineage>
        <taxon>Eukaryota</taxon>
        <taxon>Metazoa</taxon>
        <taxon>Ecdysozoa</taxon>
        <taxon>Arthropoda</taxon>
        <taxon>Hexapoda</taxon>
        <taxon>Insecta</taxon>
        <taxon>Pterygota</taxon>
        <taxon>Neoptera</taxon>
        <taxon>Endopterygota</taxon>
        <taxon>Coleoptera</taxon>
        <taxon>Polyphaga</taxon>
        <taxon>Cucujiformia</taxon>
        <taxon>Chrysomeloidea</taxon>
        <taxon>Chrysomelidae</taxon>
        <taxon>Bruchinae</taxon>
        <taxon>Bruchini</taxon>
        <taxon>Acanthoscelides</taxon>
    </lineage>
</organism>
<evidence type="ECO:0000256" key="7">
    <source>
        <dbReference type="ARBA" id="ARBA00020723"/>
    </source>
</evidence>
<dbReference type="FunFam" id="3.20.20.80:FF:000070">
    <property type="entry name" value="GDB1p Glycogen debranching enzyme"/>
    <property type="match status" value="1"/>
</dbReference>
<dbReference type="InterPro" id="IPR006421">
    <property type="entry name" value="Glycogen_debranch_met"/>
</dbReference>
<comment type="function">
    <text evidence="3">Multifunctional enzyme acting as 1,4-alpha-D-glucan:1,4-alpha-D-glucan 4-alpha-D-glycosyltransferase and amylo-1,6-glucosidase in glycogen degradation.</text>
</comment>
<dbReference type="InterPro" id="IPR032788">
    <property type="entry name" value="AGL_central"/>
</dbReference>
<dbReference type="Pfam" id="PF06202">
    <property type="entry name" value="GDE_C"/>
    <property type="match status" value="1"/>
</dbReference>
<dbReference type="PANTHER" id="PTHR10569">
    <property type="entry name" value="GLYCOGEN DEBRANCHING ENZYME"/>
    <property type="match status" value="1"/>
</dbReference>
<dbReference type="Gene3D" id="1.50.10.10">
    <property type="match status" value="1"/>
</dbReference>
<dbReference type="EC" id="2.4.1.25" evidence="5"/>
<evidence type="ECO:0000313" key="23">
    <source>
        <dbReference type="Proteomes" id="UP001152888"/>
    </source>
</evidence>
<feature type="compositionally biased region" description="Polar residues" evidence="17">
    <location>
        <begin position="312"/>
        <end position="333"/>
    </location>
</feature>
<evidence type="ECO:0000256" key="9">
    <source>
        <dbReference type="ARBA" id="ARBA00022676"/>
    </source>
</evidence>
<evidence type="ECO:0000256" key="10">
    <source>
        <dbReference type="ARBA" id="ARBA00022679"/>
    </source>
</evidence>
<dbReference type="Pfam" id="PF14701">
    <property type="entry name" value="hDGE_amylase"/>
    <property type="match status" value="1"/>
</dbReference>
<evidence type="ECO:0000259" key="19">
    <source>
        <dbReference type="Pfam" id="PF14699"/>
    </source>
</evidence>
<keyword evidence="14" id="KW-0326">Glycosidase</keyword>
<feature type="domain" description="Glycogen debranching enzyme central" evidence="21">
    <location>
        <begin position="1237"/>
        <end position="1510"/>
    </location>
</feature>
<evidence type="ECO:0000256" key="5">
    <source>
        <dbReference type="ARBA" id="ARBA00012560"/>
    </source>
</evidence>